<dbReference type="PROSITE" id="PS50297">
    <property type="entry name" value="ANK_REP_REGION"/>
    <property type="match status" value="2"/>
</dbReference>
<reference evidence="4" key="1">
    <citation type="submission" date="2022-10" db="EMBL/GenBank/DDBJ databases">
        <title>Novel sulphate-reducing endosymbionts in the free-living metamonad Anaeramoeba.</title>
        <authorList>
            <person name="Jerlstrom-Hultqvist J."/>
            <person name="Cepicka I."/>
            <person name="Gallot-Lavallee L."/>
            <person name="Salas-Leiva D."/>
            <person name="Curtis B.A."/>
            <person name="Zahonova K."/>
            <person name="Pipaliya S."/>
            <person name="Dacks J."/>
            <person name="Roger A.J."/>
        </authorList>
    </citation>
    <scope>NUCLEOTIDE SEQUENCE</scope>
    <source>
        <strain evidence="4">BMAN</strain>
    </source>
</reference>
<dbReference type="SUPFAM" id="SSF48403">
    <property type="entry name" value="Ankyrin repeat"/>
    <property type="match status" value="1"/>
</dbReference>
<proteinExistence type="predicted"/>
<feature type="repeat" description="ANK" evidence="3">
    <location>
        <begin position="57"/>
        <end position="89"/>
    </location>
</feature>
<evidence type="ECO:0000256" key="2">
    <source>
        <dbReference type="ARBA" id="ARBA00023043"/>
    </source>
</evidence>
<gene>
    <name evidence="4" type="ORF">M0811_10236</name>
</gene>
<dbReference type="PANTHER" id="PTHR24189:SF50">
    <property type="entry name" value="ANKYRIN REPEAT AND SOCS BOX PROTEIN 2"/>
    <property type="match status" value="1"/>
</dbReference>
<evidence type="ECO:0000313" key="4">
    <source>
        <dbReference type="EMBL" id="KAJ5071393.1"/>
    </source>
</evidence>
<dbReference type="AlphaFoldDB" id="A0A9Q0LH69"/>
<evidence type="ECO:0000256" key="3">
    <source>
        <dbReference type="PROSITE-ProRule" id="PRU00023"/>
    </source>
</evidence>
<organism evidence="4 5">
    <name type="scientific">Anaeramoeba ignava</name>
    <name type="common">Anaerobic marine amoeba</name>
    <dbReference type="NCBI Taxonomy" id="1746090"/>
    <lineage>
        <taxon>Eukaryota</taxon>
        <taxon>Metamonada</taxon>
        <taxon>Anaeramoebidae</taxon>
        <taxon>Anaeramoeba</taxon>
    </lineage>
</organism>
<dbReference type="Proteomes" id="UP001149090">
    <property type="component" value="Unassembled WGS sequence"/>
</dbReference>
<keyword evidence="5" id="KW-1185">Reference proteome</keyword>
<evidence type="ECO:0000313" key="5">
    <source>
        <dbReference type="Proteomes" id="UP001149090"/>
    </source>
</evidence>
<dbReference type="EMBL" id="JAPDFW010000088">
    <property type="protein sequence ID" value="KAJ5071393.1"/>
    <property type="molecule type" value="Genomic_DNA"/>
</dbReference>
<dbReference type="Gene3D" id="1.25.40.20">
    <property type="entry name" value="Ankyrin repeat-containing domain"/>
    <property type="match status" value="1"/>
</dbReference>
<name>A0A9Q0LH69_ANAIG</name>
<dbReference type="OMA" id="EYLITKW"/>
<comment type="caution">
    <text evidence="4">The sequence shown here is derived from an EMBL/GenBank/DDBJ whole genome shotgun (WGS) entry which is preliminary data.</text>
</comment>
<dbReference type="Pfam" id="PF12796">
    <property type="entry name" value="Ank_2"/>
    <property type="match status" value="1"/>
</dbReference>
<dbReference type="InterPro" id="IPR036770">
    <property type="entry name" value="Ankyrin_rpt-contain_sf"/>
</dbReference>
<dbReference type="InterPro" id="IPR002110">
    <property type="entry name" value="Ankyrin_rpt"/>
</dbReference>
<dbReference type="PANTHER" id="PTHR24189">
    <property type="entry name" value="MYOTROPHIN"/>
    <property type="match status" value="1"/>
</dbReference>
<dbReference type="PROSITE" id="PS50088">
    <property type="entry name" value="ANK_REPEAT"/>
    <property type="match status" value="2"/>
</dbReference>
<dbReference type="InterPro" id="IPR050745">
    <property type="entry name" value="Multifunctional_regulatory"/>
</dbReference>
<sequence>MNIWEIIKQNNLQALLQIDSITESNLILHFAIAKKASKKMIELLITKGADINAKTDKDETPLHFALSIYSKEVIEYLITNGADINAKTKQNKTTLHFACQYNSKVIEYLITKWT</sequence>
<dbReference type="OrthoDB" id="341259at2759"/>
<feature type="repeat" description="ANK" evidence="3">
    <location>
        <begin position="23"/>
        <end position="56"/>
    </location>
</feature>
<dbReference type="SMART" id="SM00248">
    <property type="entry name" value="ANK"/>
    <property type="match status" value="2"/>
</dbReference>
<keyword evidence="1" id="KW-0677">Repeat</keyword>
<evidence type="ECO:0000256" key="1">
    <source>
        <dbReference type="ARBA" id="ARBA00022737"/>
    </source>
</evidence>
<protein>
    <submittedName>
        <fullName evidence="4">Cyclin-dependent kinase inhibitor 2c</fullName>
    </submittedName>
</protein>
<keyword evidence="2 3" id="KW-0040">ANK repeat</keyword>
<accession>A0A9Q0LH69</accession>